<dbReference type="CDD" id="cd07380">
    <property type="entry name" value="MPP_CWF19_N"/>
    <property type="match status" value="1"/>
</dbReference>
<dbReference type="PANTHER" id="PTHR12072:SF4">
    <property type="entry name" value="CWF19-LIKE PROTEIN 1"/>
    <property type="match status" value="1"/>
</dbReference>
<accession>A0A095BX57</accession>
<dbReference type="AlphaFoldDB" id="A0A095BX57"/>
<dbReference type="GO" id="GO:0061632">
    <property type="term" value="F:RNA lariat debranching enzyme activator activity"/>
    <property type="evidence" value="ECO:0007669"/>
    <property type="project" value="TreeGrafter"/>
</dbReference>
<name>A0A095BX57_SCHHA</name>
<dbReference type="GO" id="GO:0071014">
    <property type="term" value="C:post-mRNA release spliceosomal complex"/>
    <property type="evidence" value="ECO:0007669"/>
    <property type="project" value="TreeGrafter"/>
</dbReference>
<dbReference type="EMBL" id="KL250559">
    <property type="protein sequence ID" value="KGB33628.1"/>
    <property type="molecule type" value="Genomic_DNA"/>
</dbReference>
<dbReference type="GO" id="GO:0000398">
    <property type="term" value="P:mRNA splicing, via spliceosome"/>
    <property type="evidence" value="ECO:0007669"/>
    <property type="project" value="TreeGrafter"/>
</dbReference>
<feature type="domain" description="Cwf19-like protein C-terminal" evidence="1">
    <location>
        <begin position="263"/>
        <end position="339"/>
    </location>
</feature>
<dbReference type="InterPro" id="IPR040194">
    <property type="entry name" value="Cwf19-like"/>
</dbReference>
<evidence type="ECO:0000313" key="2">
    <source>
        <dbReference type="EMBL" id="KGB33628.1"/>
    </source>
</evidence>
<reference evidence="2" key="1">
    <citation type="journal article" date="2012" name="Nat. Genet.">
        <title>Whole-genome sequence of Schistosoma haematobium.</title>
        <authorList>
            <person name="Young N.D."/>
            <person name="Jex A.R."/>
            <person name="Li B."/>
            <person name="Liu S."/>
            <person name="Yang L."/>
            <person name="Xiong Z."/>
            <person name="Li Y."/>
            <person name="Cantacessi C."/>
            <person name="Hall R.S."/>
            <person name="Xu X."/>
            <person name="Chen F."/>
            <person name="Wu X."/>
            <person name="Zerlotini A."/>
            <person name="Oliveira G."/>
            <person name="Hofmann A."/>
            <person name="Zhang G."/>
            <person name="Fang X."/>
            <person name="Kang Y."/>
            <person name="Campbell B.E."/>
            <person name="Loukas A."/>
            <person name="Ranganathan S."/>
            <person name="Rollinson D."/>
            <person name="Rinaldi G."/>
            <person name="Brindley P.J."/>
            <person name="Yang H."/>
            <person name="Wang J."/>
            <person name="Wang J."/>
            <person name="Gasser R.B."/>
        </authorList>
    </citation>
    <scope>NUCLEOTIDE SEQUENCE [LARGE SCALE GENOMIC DNA]</scope>
</reference>
<protein>
    <submittedName>
        <fullName evidence="2">CWF19-like protein 1</fullName>
    </submittedName>
</protein>
<organism evidence="2">
    <name type="scientific">Schistosoma haematobium</name>
    <name type="common">Blood fluke</name>
    <dbReference type="NCBI Taxonomy" id="6185"/>
    <lineage>
        <taxon>Eukaryota</taxon>
        <taxon>Metazoa</taxon>
        <taxon>Spiralia</taxon>
        <taxon>Lophotrochozoa</taxon>
        <taxon>Platyhelminthes</taxon>
        <taxon>Trematoda</taxon>
        <taxon>Digenea</taxon>
        <taxon>Strigeidida</taxon>
        <taxon>Schistosomatoidea</taxon>
        <taxon>Schistosomatidae</taxon>
        <taxon>Schistosoma</taxon>
    </lineage>
</organism>
<dbReference type="InterPro" id="IPR006767">
    <property type="entry name" value="Cwf19-like_C_dom-2"/>
</dbReference>
<evidence type="ECO:0000259" key="1">
    <source>
        <dbReference type="Pfam" id="PF04676"/>
    </source>
</evidence>
<proteinExistence type="predicted"/>
<dbReference type="PANTHER" id="PTHR12072">
    <property type="entry name" value="CWF19, CELL CYCLE CONTROL PROTEIN"/>
    <property type="match status" value="1"/>
</dbReference>
<dbReference type="STRING" id="6185.A0A095BX57"/>
<dbReference type="Pfam" id="PF04676">
    <property type="entry name" value="CwfJ_C_2"/>
    <property type="match status" value="1"/>
</dbReference>
<gene>
    <name evidence="2" type="ORF">MS3_01802</name>
</gene>
<sequence length="348" mass="39755">MNVAGQFDVGSSQTFLSIKMMFCLGDFFGTQTDEIKKLIDGSLAASLPTYIVSPYREIARKFCQTESGCELCSNVTYLGSKGTYTAMSGLRVVYMAEWEPNSDNCNLPSSLLSEALAAEDSGFLGVDLLLTCQWPKHVNKLTLYELPDGCQQCIDSSSILISRLAYLTRPRYHFSCGNGVYYERSPYRNHRVLQEKACHTTRFISLADVKNERNQKYLYALKLIPIDKMDHQDLINQPPDVTENPYREFVDHKHSLDRETICRVGIPYFFVELPTGEKLFGRIPKDRISSANLQFGRIVLTDPRILNCPEKADWHDCIDEEDEETDLAKHFRKMFSPFDVNDDDNDIE</sequence>